<dbReference type="InterPro" id="IPR012317">
    <property type="entry name" value="Poly(ADP-ribose)pol_cat_dom"/>
</dbReference>
<proteinExistence type="predicted"/>
<organism evidence="12 13">
    <name type="scientific">Strongyloides papillosus</name>
    <name type="common">Intestinal threadworm</name>
    <dbReference type="NCBI Taxonomy" id="174720"/>
    <lineage>
        <taxon>Eukaryota</taxon>
        <taxon>Metazoa</taxon>
        <taxon>Ecdysozoa</taxon>
        <taxon>Nematoda</taxon>
        <taxon>Chromadorea</taxon>
        <taxon>Rhabditida</taxon>
        <taxon>Tylenchina</taxon>
        <taxon>Panagrolaimomorpha</taxon>
        <taxon>Strongyloidoidea</taxon>
        <taxon>Strongyloididae</taxon>
        <taxon>Strongyloides</taxon>
    </lineage>
</organism>
<evidence type="ECO:0000256" key="3">
    <source>
        <dbReference type="ARBA" id="ARBA00022679"/>
    </source>
</evidence>
<evidence type="ECO:0000256" key="9">
    <source>
        <dbReference type="SAM" id="MobiDB-lite"/>
    </source>
</evidence>
<evidence type="ECO:0000256" key="2">
    <source>
        <dbReference type="ARBA" id="ARBA00022676"/>
    </source>
</evidence>
<feature type="domain" description="PARP catalytic" evidence="10">
    <location>
        <begin position="272"/>
        <end position="474"/>
    </location>
</feature>
<dbReference type="Pfam" id="PF00644">
    <property type="entry name" value="PARP"/>
    <property type="match status" value="1"/>
</dbReference>
<dbReference type="Proteomes" id="UP000046392">
    <property type="component" value="Unplaced"/>
</dbReference>
<dbReference type="WBParaSite" id="SPAL_0000866900.1">
    <property type="protein sequence ID" value="SPAL_0000866900.1"/>
    <property type="gene ID" value="SPAL_0000866900"/>
</dbReference>
<dbReference type="InterPro" id="IPR036616">
    <property type="entry name" value="Poly(ADP-ribose)pol_reg_dom_sf"/>
</dbReference>
<evidence type="ECO:0000259" key="10">
    <source>
        <dbReference type="PROSITE" id="PS51059"/>
    </source>
</evidence>
<dbReference type="GO" id="GO:0016779">
    <property type="term" value="F:nucleotidyltransferase activity"/>
    <property type="evidence" value="ECO:0007669"/>
    <property type="project" value="UniProtKB-KW"/>
</dbReference>
<dbReference type="PANTHER" id="PTHR10459">
    <property type="entry name" value="DNA LIGASE"/>
    <property type="match status" value="1"/>
</dbReference>
<sequence length="474" mass="55077">MTTNTTSDNNDRNQADVQKDSEISNNNNEIQIKDYIPVDKFAIACHSGWSVLQDDDFGLYSILLTKLDTFETKIDVLQVLKKDEDEQYTFFQRCGGHDFEIKPIYYSGTKDAMIDMLCIKLKERIEQGYKGEIGYDDNISKNIPPSELHKSIKKIMEIISNAYNISKKLNEFEFDLKRMPLESLTRQRITIGWKCLRSIEDALKSNDRLLFMESVNRYYWTIPRKFSNNSSKFIETVDDLERELLLLETLYQIEEIVRYLKEDKSKIIRYRHPVDILYDSIKWKLEILLPGCSIRQTIESIIKNTDGFQNSIYKCYIKNVFEVKRKIEDLKFNSDVVGKTKLLWYGVKVTNWYTINSRGLHVLPKDTYVTSEKFSKGVYIADVSSNSSITSCFTGHGSKGFFGLIEAVIGDPFNDFQIIDNTSGNIINGDFTLPLLSETLCQSEEISFGNENYTIYKPDLVSFRYIVELEFLRN</sequence>
<keyword evidence="4" id="KW-0548">Nucleotidyltransferase</keyword>
<dbReference type="PROSITE" id="PS51060">
    <property type="entry name" value="PARP_ALPHA_HD"/>
    <property type="match status" value="1"/>
</dbReference>
<dbReference type="InterPro" id="IPR050800">
    <property type="entry name" value="ARTD/PARP"/>
</dbReference>
<dbReference type="InterPro" id="IPR004102">
    <property type="entry name" value="Poly(ADP-ribose)pol_reg_dom"/>
</dbReference>
<dbReference type="PANTHER" id="PTHR10459:SF60">
    <property type="entry name" value="POLY [ADP-RIBOSE] POLYMERASE 2"/>
    <property type="match status" value="1"/>
</dbReference>
<protein>
    <recommendedName>
        <fullName evidence="8">Poly [ADP-ribose] polymerase</fullName>
        <shortName evidence="8">PARP</shortName>
        <ecNumber evidence="8">2.4.2.-</ecNumber>
    </recommendedName>
</protein>
<evidence type="ECO:0000256" key="4">
    <source>
        <dbReference type="ARBA" id="ARBA00022695"/>
    </source>
</evidence>
<dbReference type="STRING" id="174720.A0A0N5BS23"/>
<dbReference type="SUPFAM" id="SSF47587">
    <property type="entry name" value="Domain of poly(ADP-ribose) polymerase"/>
    <property type="match status" value="1"/>
</dbReference>
<dbReference type="GO" id="GO:0070212">
    <property type="term" value="P:protein poly-ADP-ribosylation"/>
    <property type="evidence" value="ECO:0007669"/>
    <property type="project" value="TreeGrafter"/>
</dbReference>
<dbReference type="GO" id="GO:1990404">
    <property type="term" value="F:NAD+-protein mono-ADP-ribosyltransferase activity"/>
    <property type="evidence" value="ECO:0007669"/>
    <property type="project" value="TreeGrafter"/>
</dbReference>
<dbReference type="GO" id="GO:0003950">
    <property type="term" value="F:NAD+ poly-ADP-ribosyltransferase activity"/>
    <property type="evidence" value="ECO:0007669"/>
    <property type="project" value="UniProtKB-UniRule"/>
</dbReference>
<dbReference type="PROSITE" id="PS51059">
    <property type="entry name" value="PARP_CATALYTIC"/>
    <property type="match status" value="1"/>
</dbReference>
<comment type="catalytic activity">
    <reaction evidence="7">
        <text>NAD(+) + (ADP-D-ribosyl)n-acceptor = nicotinamide + (ADP-D-ribosyl)n+1-acceptor + H(+).</text>
        <dbReference type="EC" id="2.4.2.30"/>
    </reaction>
</comment>
<evidence type="ECO:0000256" key="8">
    <source>
        <dbReference type="RuleBase" id="RU362114"/>
    </source>
</evidence>
<evidence type="ECO:0000256" key="5">
    <source>
        <dbReference type="ARBA" id="ARBA00023027"/>
    </source>
</evidence>
<feature type="region of interest" description="Disordered" evidence="9">
    <location>
        <begin position="1"/>
        <end position="23"/>
    </location>
</feature>
<dbReference type="AlphaFoldDB" id="A0A0N5BS23"/>
<dbReference type="EC" id="2.4.2.-" evidence="8"/>
<dbReference type="Pfam" id="PF02877">
    <property type="entry name" value="PARP_reg"/>
    <property type="match status" value="1"/>
</dbReference>
<keyword evidence="6" id="KW-0539">Nucleus</keyword>
<feature type="compositionally biased region" description="Basic and acidic residues" evidence="9">
    <location>
        <begin position="9"/>
        <end position="22"/>
    </location>
</feature>
<evidence type="ECO:0000256" key="6">
    <source>
        <dbReference type="ARBA" id="ARBA00023242"/>
    </source>
</evidence>
<keyword evidence="3 8" id="KW-0808">Transferase</keyword>
<reference evidence="13" key="1">
    <citation type="submission" date="2017-02" db="UniProtKB">
        <authorList>
            <consortium name="WormBaseParasite"/>
        </authorList>
    </citation>
    <scope>IDENTIFICATION</scope>
</reference>
<accession>A0A0N5BS23</accession>
<dbReference type="SUPFAM" id="SSF56399">
    <property type="entry name" value="ADP-ribosylation"/>
    <property type="match status" value="1"/>
</dbReference>
<keyword evidence="5 8" id="KW-0520">NAD</keyword>
<evidence type="ECO:0000313" key="13">
    <source>
        <dbReference type="WBParaSite" id="SPAL_0000866900.1"/>
    </source>
</evidence>
<dbReference type="Gene3D" id="1.20.142.10">
    <property type="entry name" value="Poly(ADP-ribose) polymerase, regulatory domain"/>
    <property type="match status" value="1"/>
</dbReference>
<dbReference type="GO" id="GO:0006302">
    <property type="term" value="P:double-strand break repair"/>
    <property type="evidence" value="ECO:0007669"/>
    <property type="project" value="TreeGrafter"/>
</dbReference>
<keyword evidence="2 8" id="KW-0328">Glycosyltransferase</keyword>
<keyword evidence="12" id="KW-1185">Reference proteome</keyword>
<evidence type="ECO:0000259" key="11">
    <source>
        <dbReference type="PROSITE" id="PS51060"/>
    </source>
</evidence>
<feature type="domain" description="PARP alpha-helical" evidence="11">
    <location>
        <begin position="145"/>
        <end position="261"/>
    </location>
</feature>
<evidence type="ECO:0000256" key="7">
    <source>
        <dbReference type="ARBA" id="ARBA00033987"/>
    </source>
</evidence>
<evidence type="ECO:0000256" key="1">
    <source>
        <dbReference type="ARBA" id="ARBA00004123"/>
    </source>
</evidence>
<name>A0A0N5BS23_STREA</name>
<dbReference type="GO" id="GO:0005730">
    <property type="term" value="C:nucleolus"/>
    <property type="evidence" value="ECO:0007669"/>
    <property type="project" value="TreeGrafter"/>
</dbReference>
<evidence type="ECO:0000313" key="12">
    <source>
        <dbReference type="Proteomes" id="UP000046392"/>
    </source>
</evidence>
<dbReference type="Gene3D" id="3.90.228.10">
    <property type="match status" value="1"/>
</dbReference>
<comment type="subcellular location">
    <subcellularLocation>
        <location evidence="1">Nucleus</location>
    </subcellularLocation>
</comment>